<dbReference type="PANTHER" id="PTHR30349:SF64">
    <property type="entry name" value="PROPHAGE INTEGRASE INTD-RELATED"/>
    <property type="match status" value="1"/>
</dbReference>
<organism evidence="5 6">
    <name type="scientific">Mucilaginibacter gracilis</name>
    <dbReference type="NCBI Taxonomy" id="423350"/>
    <lineage>
        <taxon>Bacteria</taxon>
        <taxon>Pseudomonadati</taxon>
        <taxon>Bacteroidota</taxon>
        <taxon>Sphingobacteriia</taxon>
        <taxon>Sphingobacteriales</taxon>
        <taxon>Sphingobacteriaceae</taxon>
        <taxon>Mucilaginibacter</taxon>
    </lineage>
</organism>
<dbReference type="RefSeq" id="WP_121198454.1">
    <property type="nucleotide sequence ID" value="NZ_RBKU01000001.1"/>
</dbReference>
<dbReference type="OrthoDB" id="892893at2"/>
<evidence type="ECO:0000256" key="1">
    <source>
        <dbReference type="ARBA" id="ARBA00008857"/>
    </source>
</evidence>
<dbReference type="GO" id="GO:0006310">
    <property type="term" value="P:DNA recombination"/>
    <property type="evidence" value="ECO:0007669"/>
    <property type="project" value="UniProtKB-KW"/>
</dbReference>
<dbReference type="Gene3D" id="1.10.150.130">
    <property type="match status" value="1"/>
</dbReference>
<dbReference type="EMBL" id="RBKU01000001">
    <property type="protein sequence ID" value="RKR82904.1"/>
    <property type="molecule type" value="Genomic_DNA"/>
</dbReference>
<dbReference type="PROSITE" id="PS51898">
    <property type="entry name" value="TYR_RECOMBINASE"/>
    <property type="match status" value="1"/>
</dbReference>
<dbReference type="InterPro" id="IPR002104">
    <property type="entry name" value="Integrase_catalytic"/>
</dbReference>
<keyword evidence="3" id="KW-0233">DNA recombination</keyword>
<dbReference type="Pfam" id="PF17293">
    <property type="entry name" value="Arm-DNA-bind_5"/>
    <property type="match status" value="1"/>
</dbReference>
<dbReference type="GO" id="GO:0003677">
    <property type="term" value="F:DNA binding"/>
    <property type="evidence" value="ECO:0007669"/>
    <property type="project" value="UniProtKB-KW"/>
</dbReference>
<dbReference type="InterPro" id="IPR050090">
    <property type="entry name" value="Tyrosine_recombinase_XerCD"/>
</dbReference>
<dbReference type="CDD" id="cd01185">
    <property type="entry name" value="INTN1_C_like"/>
    <property type="match status" value="1"/>
</dbReference>
<dbReference type="InterPro" id="IPR025269">
    <property type="entry name" value="SAM-like_dom"/>
</dbReference>
<dbReference type="InterPro" id="IPR011010">
    <property type="entry name" value="DNA_brk_join_enz"/>
</dbReference>
<dbReference type="InterPro" id="IPR010998">
    <property type="entry name" value="Integrase_recombinase_N"/>
</dbReference>
<dbReference type="GO" id="GO:0015074">
    <property type="term" value="P:DNA integration"/>
    <property type="evidence" value="ECO:0007669"/>
    <property type="project" value="InterPro"/>
</dbReference>
<protein>
    <submittedName>
        <fullName evidence="5">Site-specific recombinase XerD</fullName>
    </submittedName>
</protein>
<keyword evidence="6" id="KW-1185">Reference proteome</keyword>
<evidence type="ECO:0000256" key="2">
    <source>
        <dbReference type="ARBA" id="ARBA00023125"/>
    </source>
</evidence>
<evidence type="ECO:0000256" key="3">
    <source>
        <dbReference type="ARBA" id="ARBA00023172"/>
    </source>
</evidence>
<comment type="similarity">
    <text evidence="1">Belongs to the 'phage' integrase family.</text>
</comment>
<dbReference type="InterPro" id="IPR013762">
    <property type="entry name" value="Integrase-like_cat_sf"/>
</dbReference>
<evidence type="ECO:0000313" key="5">
    <source>
        <dbReference type="EMBL" id="RKR82904.1"/>
    </source>
</evidence>
<dbReference type="SUPFAM" id="SSF56349">
    <property type="entry name" value="DNA breaking-rejoining enzymes"/>
    <property type="match status" value="1"/>
</dbReference>
<dbReference type="Gene3D" id="1.10.443.10">
    <property type="entry name" value="Intergrase catalytic core"/>
    <property type="match status" value="1"/>
</dbReference>
<keyword evidence="2" id="KW-0238">DNA-binding</keyword>
<comment type="caution">
    <text evidence="5">The sequence shown here is derived from an EMBL/GenBank/DDBJ whole genome shotgun (WGS) entry which is preliminary data.</text>
</comment>
<sequence length="419" mass="48324">MNPTRSTFGLIFFTKKANENGECRIYSRITINGKSVDLSTKRIVDKILWNSAKGMARGTSKESLEVNDYLEQFRSGVVDAYQEAIIQQKPLTPENIRNAFLGQDEAAHPFQDLFNYHNEHEKQVLAKGTMKNYYTTQDYILQFLKKSKKPAEWDISQLSYKFIADFELFLRTFKKKDDPQPLNNNGVMKHLERFKKMINMAVTIEWLDKDPFVKHKLKFNSKERGYLSEEELALVETKELKTDKLMYVRDLFLFGCYTGLSYIDAINLTANNLMIGIDKEHWLITQRQKSAKPVKLPLLPVAAELITKHRHDPRAISNGTIFRPISNQKLNDYLKDLARECGIDKNFSFHLARHTFATTVTLANGVPIETVSKMLGHTKISTTQIYAKVVERKVSEDMQALRSKLSRKTVPDGEMIILK</sequence>
<dbReference type="PANTHER" id="PTHR30349">
    <property type="entry name" value="PHAGE INTEGRASE-RELATED"/>
    <property type="match status" value="1"/>
</dbReference>
<dbReference type="Proteomes" id="UP000268007">
    <property type="component" value="Unassembled WGS sequence"/>
</dbReference>
<evidence type="ECO:0000313" key="6">
    <source>
        <dbReference type="Proteomes" id="UP000268007"/>
    </source>
</evidence>
<feature type="domain" description="Tyr recombinase" evidence="4">
    <location>
        <begin position="222"/>
        <end position="399"/>
    </location>
</feature>
<dbReference type="Pfam" id="PF13102">
    <property type="entry name" value="Phage_int_SAM_5"/>
    <property type="match status" value="1"/>
</dbReference>
<proteinExistence type="inferred from homology"/>
<dbReference type="Pfam" id="PF00589">
    <property type="entry name" value="Phage_integrase"/>
    <property type="match status" value="1"/>
</dbReference>
<dbReference type="AlphaFoldDB" id="A0A495J3H4"/>
<evidence type="ECO:0000259" key="4">
    <source>
        <dbReference type="PROSITE" id="PS51898"/>
    </source>
</evidence>
<dbReference type="InterPro" id="IPR035386">
    <property type="entry name" value="Arm-DNA-bind_5"/>
</dbReference>
<reference evidence="5 6" key="1">
    <citation type="submission" date="2018-10" db="EMBL/GenBank/DDBJ databases">
        <title>Genomic Encyclopedia of Archaeal and Bacterial Type Strains, Phase II (KMG-II): from individual species to whole genera.</title>
        <authorList>
            <person name="Goeker M."/>
        </authorList>
    </citation>
    <scope>NUCLEOTIDE SEQUENCE [LARGE SCALE GENOMIC DNA]</scope>
    <source>
        <strain evidence="5 6">DSM 18602</strain>
    </source>
</reference>
<name>A0A495J3H4_9SPHI</name>
<accession>A0A495J3H4</accession>
<gene>
    <name evidence="5" type="ORF">BDD43_3097</name>
</gene>